<dbReference type="SUPFAM" id="SSF55874">
    <property type="entry name" value="ATPase domain of HSP90 chaperone/DNA topoisomerase II/histidine kinase"/>
    <property type="match status" value="1"/>
</dbReference>
<dbReference type="CDD" id="cd00130">
    <property type="entry name" value="PAS"/>
    <property type="match status" value="2"/>
</dbReference>
<dbReference type="SMART" id="SM00086">
    <property type="entry name" value="PAC"/>
    <property type="match status" value="2"/>
</dbReference>
<dbReference type="InterPro" id="IPR036097">
    <property type="entry name" value="HisK_dim/P_sf"/>
</dbReference>
<dbReference type="InterPro" id="IPR005467">
    <property type="entry name" value="His_kinase_dom"/>
</dbReference>
<evidence type="ECO:0000313" key="21">
    <source>
        <dbReference type="Proteomes" id="UP000291106"/>
    </source>
</evidence>
<evidence type="ECO:0000259" key="15">
    <source>
        <dbReference type="PROSITE" id="PS50109"/>
    </source>
</evidence>
<protein>
    <recommendedName>
        <fullName evidence="13">Sensor protein FixL</fullName>
        <ecNumber evidence="3">2.7.13.3</ecNumber>
    </recommendedName>
    <alternativeName>
        <fullName evidence="12">Sensory/regulatory protein RpfC</fullName>
    </alternativeName>
</protein>
<dbReference type="InterPro" id="IPR003594">
    <property type="entry name" value="HATPase_dom"/>
</dbReference>
<feature type="modified residue" description="4-aspartylphosphate" evidence="14">
    <location>
        <position position="631"/>
    </location>
</feature>
<proteinExistence type="predicted"/>
<dbReference type="SMART" id="SM00387">
    <property type="entry name" value="HATPase_c"/>
    <property type="match status" value="1"/>
</dbReference>
<dbReference type="Pfam" id="PF02518">
    <property type="entry name" value="HATPase_c"/>
    <property type="match status" value="1"/>
</dbReference>
<feature type="domain" description="PAC" evidence="18">
    <location>
        <begin position="276"/>
        <end position="326"/>
    </location>
</feature>
<evidence type="ECO:0000259" key="19">
    <source>
        <dbReference type="PROSITE" id="PS50885"/>
    </source>
</evidence>
<dbReference type="Gene3D" id="3.30.450.20">
    <property type="entry name" value="PAS domain"/>
    <property type="match status" value="2"/>
</dbReference>
<dbReference type="GO" id="GO:0000155">
    <property type="term" value="F:phosphorelay sensor kinase activity"/>
    <property type="evidence" value="ECO:0007669"/>
    <property type="project" value="InterPro"/>
</dbReference>
<evidence type="ECO:0000256" key="4">
    <source>
        <dbReference type="ARBA" id="ARBA00022553"/>
    </source>
</evidence>
<dbReference type="InterPro" id="IPR000014">
    <property type="entry name" value="PAS"/>
</dbReference>
<dbReference type="Gene3D" id="3.30.565.10">
    <property type="entry name" value="Histidine kinase-like ATPase, C-terminal domain"/>
    <property type="match status" value="1"/>
</dbReference>
<evidence type="ECO:0000256" key="1">
    <source>
        <dbReference type="ARBA" id="ARBA00000085"/>
    </source>
</evidence>
<feature type="domain" description="PAS" evidence="17">
    <location>
        <begin position="198"/>
        <end position="252"/>
    </location>
</feature>
<dbReference type="PANTHER" id="PTHR45339">
    <property type="entry name" value="HYBRID SIGNAL TRANSDUCTION HISTIDINE KINASE J"/>
    <property type="match status" value="1"/>
</dbReference>
<accession>A0A411PN58</accession>
<dbReference type="Pfam" id="PF00989">
    <property type="entry name" value="PAS"/>
    <property type="match status" value="1"/>
</dbReference>
<sequence length="907" mass="99824">MILVALFSWLLGMYLTKNLTLLKQASKRILNGESGVQIPVVGTDELAQTAKAFNQMVENIDARNQALESANVRLNTILASAIDGFVIIDVSGIITDANPAVAQMFGYQHDELIGENVAILTPMAGRHLHDGFIKRFLDTGEKRVVDTRRELVAEAKSGQEFPIELSVSRMEIDGETFFLGFVKDLSEIKTNEAEAARSESILLATLEASQDALISIDITGRVQEFNLAAVELFGYRREEALGEMLEDLIIPSGFRDPHRKGMEHHRRTGEGPVLNKRIEVPAVNKSGKEFPVELRVIPIQLGDELLFTAFLRNISEQKSREEELKQAKEQAEAGSKAKSRFLATMSHEIRSPLNAVLGSVELLLDSPLRSEQRIYTNTAKEAGDALLNTINDILDFSKIEAGQMVLESHEFEPDKLVAQVLQILATKAADKGVHLASFINRNVPQSLVGDPQRLRQVIHNLVDNAIKFSTSGCITVEVWIPNNHQARVELCCRVTDQGIGISGDAQQKLFQEFSQVHDTHSTSYKGTGLGLAICAELVRMMGGDIEVSSEPGKGSSFNLYVTLDESSDSQTHHVHLPEHSRVLLVHPDPTLCKMVKKQYIQYGVSTIYVTDIKDVFKISKVKGRFDLLLLDDSNLTEMDDKSIQMLTNDYVFDSGLLAVLSDGVNPELSSVLAQMGIEQVVNKPLSRSMLLSLISGATSQTSITTEAKSELSLPQGLTILLAEDSPANQMVAGAMLDKYGADIEYANNGAIALEMALSKDYDLILMDIRMPEMDGLEATRRILAQKPQQLILAMTANVFKEEIEACMAVGMKDFIGKPVTRHDLISSVARWANVKPVQAAMTTAMSLDINAANEQSDENIEQKESTSLLTGNASDAFQTTESMGRQLALRGTYPTQKALQLMLKARK</sequence>
<dbReference type="Proteomes" id="UP000291106">
    <property type="component" value="Chromosome"/>
</dbReference>
<dbReference type="Gene3D" id="6.10.340.10">
    <property type="match status" value="1"/>
</dbReference>
<dbReference type="Pfam" id="PF00512">
    <property type="entry name" value="HisKA"/>
    <property type="match status" value="1"/>
</dbReference>
<feature type="domain" description="Histidine kinase" evidence="15">
    <location>
        <begin position="344"/>
        <end position="565"/>
    </location>
</feature>
<dbReference type="Gene3D" id="3.40.50.2300">
    <property type="match status" value="2"/>
</dbReference>
<dbReference type="InterPro" id="IPR004358">
    <property type="entry name" value="Sig_transdc_His_kin-like_C"/>
</dbReference>
<keyword evidence="5" id="KW-0808">Transferase</keyword>
<feature type="domain" description="Response regulatory" evidence="16">
    <location>
        <begin position="581"/>
        <end position="698"/>
    </location>
</feature>
<dbReference type="NCBIfam" id="TIGR00229">
    <property type="entry name" value="sensory_box"/>
    <property type="match status" value="2"/>
</dbReference>
<feature type="domain" description="HAMP" evidence="19">
    <location>
        <begin position="13"/>
        <end position="65"/>
    </location>
</feature>
<gene>
    <name evidence="20" type="ORF">EXU30_17295</name>
</gene>
<dbReference type="Pfam" id="PF00672">
    <property type="entry name" value="HAMP"/>
    <property type="match status" value="1"/>
</dbReference>
<dbReference type="CDD" id="cd17546">
    <property type="entry name" value="REC_hyHK_CKI1_RcsC-like"/>
    <property type="match status" value="1"/>
</dbReference>
<dbReference type="CDD" id="cd06225">
    <property type="entry name" value="HAMP"/>
    <property type="match status" value="1"/>
</dbReference>
<evidence type="ECO:0000259" key="16">
    <source>
        <dbReference type="PROSITE" id="PS50110"/>
    </source>
</evidence>
<dbReference type="FunFam" id="3.30.565.10:FF:000010">
    <property type="entry name" value="Sensor histidine kinase RcsC"/>
    <property type="match status" value="1"/>
</dbReference>
<keyword evidence="7" id="KW-0418">Kinase</keyword>
<keyword evidence="4 14" id="KW-0597">Phosphoprotein</keyword>
<dbReference type="CDD" id="cd16922">
    <property type="entry name" value="HATPase_EvgS-ArcB-TorS-like"/>
    <property type="match status" value="1"/>
</dbReference>
<dbReference type="SMART" id="SM00304">
    <property type="entry name" value="HAMP"/>
    <property type="match status" value="1"/>
</dbReference>
<dbReference type="SMART" id="SM00388">
    <property type="entry name" value="HisKA"/>
    <property type="match status" value="1"/>
</dbReference>
<feature type="domain" description="Response regulatory" evidence="16">
    <location>
        <begin position="718"/>
        <end position="832"/>
    </location>
</feature>
<evidence type="ECO:0000256" key="14">
    <source>
        <dbReference type="PROSITE-ProRule" id="PRU00169"/>
    </source>
</evidence>
<evidence type="ECO:0000256" key="2">
    <source>
        <dbReference type="ARBA" id="ARBA00004370"/>
    </source>
</evidence>
<dbReference type="InterPro" id="IPR036890">
    <property type="entry name" value="HATPase_C_sf"/>
</dbReference>
<organism evidence="20 21">
    <name type="scientific">Shewanella maritima</name>
    <dbReference type="NCBI Taxonomy" id="2520507"/>
    <lineage>
        <taxon>Bacteria</taxon>
        <taxon>Pseudomonadati</taxon>
        <taxon>Pseudomonadota</taxon>
        <taxon>Gammaproteobacteria</taxon>
        <taxon>Alteromonadales</taxon>
        <taxon>Shewanellaceae</taxon>
        <taxon>Shewanella</taxon>
    </lineage>
</organism>
<comment type="function">
    <text evidence="10">Putative oxygen sensor; modulates the activity of FixJ, a transcriptional activator of nitrogen fixation fixK gene. FixL probably acts as a kinase that phosphorylates FixJ.</text>
</comment>
<dbReference type="InterPro" id="IPR035965">
    <property type="entry name" value="PAS-like_dom_sf"/>
</dbReference>
<evidence type="ECO:0000256" key="11">
    <source>
        <dbReference type="ARBA" id="ARBA00064003"/>
    </source>
</evidence>
<feature type="domain" description="PAS" evidence="17">
    <location>
        <begin position="70"/>
        <end position="140"/>
    </location>
</feature>
<dbReference type="PRINTS" id="PR00344">
    <property type="entry name" value="BCTRLSENSOR"/>
</dbReference>
<comment type="subunit">
    <text evidence="11">At low DSF concentrations, interacts with RpfF.</text>
</comment>
<dbReference type="InterPro" id="IPR003660">
    <property type="entry name" value="HAMP_dom"/>
</dbReference>
<dbReference type="Pfam" id="PF13426">
    <property type="entry name" value="PAS_9"/>
    <property type="match status" value="1"/>
</dbReference>
<comment type="catalytic activity">
    <reaction evidence="1">
        <text>ATP + protein L-histidine = ADP + protein N-phospho-L-histidine.</text>
        <dbReference type="EC" id="2.7.13.3"/>
    </reaction>
</comment>
<dbReference type="AlphaFoldDB" id="A0A411PN58"/>
<dbReference type="SUPFAM" id="SSF55785">
    <property type="entry name" value="PYP-like sensor domain (PAS domain)"/>
    <property type="match status" value="2"/>
</dbReference>
<dbReference type="InterPro" id="IPR011006">
    <property type="entry name" value="CheY-like_superfamily"/>
</dbReference>
<dbReference type="SUPFAM" id="SSF52172">
    <property type="entry name" value="CheY-like"/>
    <property type="match status" value="2"/>
</dbReference>
<dbReference type="PROSITE" id="PS50112">
    <property type="entry name" value="PAS"/>
    <property type="match status" value="2"/>
</dbReference>
<dbReference type="EC" id="2.7.13.3" evidence="3"/>
<dbReference type="OrthoDB" id="9810730at2"/>
<dbReference type="PROSITE" id="PS50113">
    <property type="entry name" value="PAC"/>
    <property type="match status" value="1"/>
</dbReference>
<evidence type="ECO:0000256" key="10">
    <source>
        <dbReference type="ARBA" id="ARBA00059827"/>
    </source>
</evidence>
<dbReference type="PROSITE" id="PS50109">
    <property type="entry name" value="HIS_KIN"/>
    <property type="match status" value="1"/>
</dbReference>
<feature type="modified residue" description="4-aspartylphosphate" evidence="14">
    <location>
        <position position="767"/>
    </location>
</feature>
<dbReference type="GO" id="GO:0016020">
    <property type="term" value="C:membrane"/>
    <property type="evidence" value="ECO:0007669"/>
    <property type="project" value="UniProtKB-SubCell"/>
</dbReference>
<dbReference type="SUPFAM" id="SSF158472">
    <property type="entry name" value="HAMP domain-like"/>
    <property type="match status" value="1"/>
</dbReference>
<dbReference type="FunFam" id="3.30.450.20:FF:000060">
    <property type="entry name" value="Sensor protein FixL"/>
    <property type="match status" value="1"/>
</dbReference>
<dbReference type="GO" id="GO:0005524">
    <property type="term" value="F:ATP binding"/>
    <property type="evidence" value="ECO:0007669"/>
    <property type="project" value="UniProtKB-KW"/>
</dbReference>
<dbReference type="InterPro" id="IPR003661">
    <property type="entry name" value="HisK_dim/P_dom"/>
</dbReference>
<evidence type="ECO:0000259" key="18">
    <source>
        <dbReference type="PROSITE" id="PS50113"/>
    </source>
</evidence>
<dbReference type="PROSITE" id="PS50110">
    <property type="entry name" value="RESPONSE_REGULATORY"/>
    <property type="match status" value="2"/>
</dbReference>
<dbReference type="InterPro" id="IPR000700">
    <property type="entry name" value="PAS-assoc_C"/>
</dbReference>
<dbReference type="InterPro" id="IPR001789">
    <property type="entry name" value="Sig_transdc_resp-reg_receiver"/>
</dbReference>
<keyword evidence="9" id="KW-0902">Two-component regulatory system</keyword>
<dbReference type="SMART" id="SM00448">
    <property type="entry name" value="REC"/>
    <property type="match status" value="1"/>
</dbReference>
<evidence type="ECO:0000259" key="17">
    <source>
        <dbReference type="PROSITE" id="PS50112"/>
    </source>
</evidence>
<evidence type="ECO:0000256" key="12">
    <source>
        <dbReference type="ARBA" id="ARBA00068150"/>
    </source>
</evidence>
<dbReference type="SMART" id="SM00091">
    <property type="entry name" value="PAS"/>
    <property type="match status" value="2"/>
</dbReference>
<evidence type="ECO:0000256" key="7">
    <source>
        <dbReference type="ARBA" id="ARBA00022777"/>
    </source>
</evidence>
<keyword evidence="8" id="KW-0067">ATP-binding</keyword>
<evidence type="ECO:0000256" key="8">
    <source>
        <dbReference type="ARBA" id="ARBA00022840"/>
    </source>
</evidence>
<evidence type="ECO:0000256" key="6">
    <source>
        <dbReference type="ARBA" id="ARBA00022741"/>
    </source>
</evidence>
<dbReference type="Gene3D" id="1.10.287.130">
    <property type="match status" value="1"/>
</dbReference>
<reference evidence="20 21" key="1">
    <citation type="submission" date="2019-02" db="EMBL/GenBank/DDBJ databases">
        <title>Shewanella sp. D4-2 isolated from Dokdo Island.</title>
        <authorList>
            <person name="Baek K."/>
        </authorList>
    </citation>
    <scope>NUCLEOTIDE SEQUENCE [LARGE SCALE GENOMIC DNA]</scope>
    <source>
        <strain evidence="20 21">D4-2</strain>
    </source>
</reference>
<dbReference type="KEGG" id="smai:EXU30_17295"/>
<dbReference type="SUPFAM" id="SSF47384">
    <property type="entry name" value="Homodimeric domain of signal transducing histidine kinase"/>
    <property type="match status" value="1"/>
</dbReference>
<evidence type="ECO:0000256" key="13">
    <source>
        <dbReference type="ARBA" id="ARBA00070616"/>
    </source>
</evidence>
<dbReference type="InterPro" id="IPR013767">
    <property type="entry name" value="PAS_fold"/>
</dbReference>
<dbReference type="Pfam" id="PF00072">
    <property type="entry name" value="Response_reg"/>
    <property type="match status" value="1"/>
</dbReference>
<dbReference type="PANTHER" id="PTHR45339:SF5">
    <property type="entry name" value="HISTIDINE KINASE"/>
    <property type="match status" value="1"/>
</dbReference>
<keyword evidence="21" id="KW-1185">Reference proteome</keyword>
<dbReference type="EMBL" id="CP036200">
    <property type="protein sequence ID" value="QBF84959.1"/>
    <property type="molecule type" value="Genomic_DNA"/>
</dbReference>
<evidence type="ECO:0000256" key="9">
    <source>
        <dbReference type="ARBA" id="ARBA00023012"/>
    </source>
</evidence>
<evidence type="ECO:0000256" key="5">
    <source>
        <dbReference type="ARBA" id="ARBA00022679"/>
    </source>
</evidence>
<dbReference type="InterPro" id="IPR001610">
    <property type="entry name" value="PAC"/>
</dbReference>
<dbReference type="CDD" id="cd00082">
    <property type="entry name" value="HisKA"/>
    <property type="match status" value="1"/>
</dbReference>
<evidence type="ECO:0000313" key="20">
    <source>
        <dbReference type="EMBL" id="QBF84959.1"/>
    </source>
</evidence>
<comment type="subcellular location">
    <subcellularLocation>
        <location evidence="2">Membrane</location>
    </subcellularLocation>
</comment>
<name>A0A411PN58_9GAMM</name>
<dbReference type="FunFam" id="1.10.287.130:FF:000002">
    <property type="entry name" value="Two-component osmosensing histidine kinase"/>
    <property type="match status" value="1"/>
</dbReference>
<dbReference type="PROSITE" id="PS50885">
    <property type="entry name" value="HAMP"/>
    <property type="match status" value="1"/>
</dbReference>
<keyword evidence="6" id="KW-0547">Nucleotide-binding</keyword>
<dbReference type="GO" id="GO:0006355">
    <property type="term" value="P:regulation of DNA-templated transcription"/>
    <property type="evidence" value="ECO:0007669"/>
    <property type="project" value="InterPro"/>
</dbReference>
<evidence type="ECO:0000256" key="3">
    <source>
        <dbReference type="ARBA" id="ARBA00012438"/>
    </source>
</evidence>